<evidence type="ECO:0000313" key="1">
    <source>
        <dbReference type="EMBL" id="MEQ2221885.1"/>
    </source>
</evidence>
<comment type="caution">
    <text evidence="1">The sequence shown here is derived from an EMBL/GenBank/DDBJ whole genome shotgun (WGS) entry which is preliminary data.</text>
</comment>
<reference evidence="1 2" key="1">
    <citation type="submission" date="2021-06" db="EMBL/GenBank/DDBJ databases">
        <authorList>
            <person name="Palmer J.M."/>
        </authorList>
    </citation>
    <scope>NUCLEOTIDE SEQUENCE [LARGE SCALE GENOMIC DNA]</scope>
    <source>
        <strain evidence="2">if_2019</strain>
        <tissue evidence="1">Muscle</tissue>
    </source>
</reference>
<gene>
    <name evidence="1" type="ORF">ILYODFUR_020250</name>
</gene>
<organism evidence="1 2">
    <name type="scientific">Ilyodon furcidens</name>
    <name type="common">goldbreast splitfin</name>
    <dbReference type="NCBI Taxonomy" id="33524"/>
    <lineage>
        <taxon>Eukaryota</taxon>
        <taxon>Metazoa</taxon>
        <taxon>Chordata</taxon>
        <taxon>Craniata</taxon>
        <taxon>Vertebrata</taxon>
        <taxon>Euteleostomi</taxon>
        <taxon>Actinopterygii</taxon>
        <taxon>Neopterygii</taxon>
        <taxon>Teleostei</taxon>
        <taxon>Neoteleostei</taxon>
        <taxon>Acanthomorphata</taxon>
        <taxon>Ovalentaria</taxon>
        <taxon>Atherinomorphae</taxon>
        <taxon>Cyprinodontiformes</taxon>
        <taxon>Goodeidae</taxon>
        <taxon>Ilyodon</taxon>
    </lineage>
</organism>
<protein>
    <submittedName>
        <fullName evidence="1">Uncharacterized protein</fullName>
    </submittedName>
</protein>
<dbReference type="EMBL" id="JAHRIQ010002075">
    <property type="protein sequence ID" value="MEQ2221885.1"/>
    <property type="molecule type" value="Genomic_DNA"/>
</dbReference>
<name>A0ABV0SNP7_9TELE</name>
<dbReference type="Proteomes" id="UP001482620">
    <property type="component" value="Unassembled WGS sequence"/>
</dbReference>
<accession>A0ABV0SNP7</accession>
<keyword evidence="2" id="KW-1185">Reference proteome</keyword>
<evidence type="ECO:0000313" key="2">
    <source>
        <dbReference type="Proteomes" id="UP001482620"/>
    </source>
</evidence>
<sequence>MSLSVHIPGPLLSINQSSLSRELLKHITHAGGEKKRALSSLCGRRQMEGLDGRIRKEHRSPLYHDSTLMDVRVVEGQGRWRLESCG</sequence>
<proteinExistence type="predicted"/>